<reference evidence="2 3" key="1">
    <citation type="submission" date="2020-09" db="EMBL/GenBank/DDBJ databases">
        <title>Bacillus nautilus sp. nov., Chryseoglobus crepusculi sp. nov, and Psychrobacter noctis sp. nov., isolated from deep-sea sponges from the equatorial Atlantic.</title>
        <authorList>
            <person name="Stennett H.L."/>
            <person name="Williams S.E."/>
        </authorList>
    </citation>
    <scope>NUCLEOTIDE SEQUENCE [LARGE SCALE GENOMIC DNA]</scope>
    <source>
        <strain evidence="2 3">28M-24</strain>
    </source>
</reference>
<comment type="caution">
    <text evidence="2">The sequence shown here is derived from an EMBL/GenBank/DDBJ whole genome shotgun (WGS) entry which is preliminary data.</text>
</comment>
<name>A0ABR8LQ57_9FLAO</name>
<keyword evidence="1" id="KW-0732">Signal</keyword>
<sequence length="180" mass="20732">MKTSIKLLFALFSISIILVSCKDENSIQTYFVDHQEKPEFLSFDIAADVIDFSKADLNKEEQEAYQSIKKLDVLAYKVNDQNKDTYGQELEKAKAVFNNKKYEELMEFKDNGVNVKINTYGKNDKVDEFLVLASSKEMGFTIVRVLGNNMKPEQLMKLSNKIQNADVDQAQFKNLMDIFK</sequence>
<evidence type="ECO:0000256" key="1">
    <source>
        <dbReference type="SAM" id="SignalP"/>
    </source>
</evidence>
<dbReference type="InterPro" id="IPR025348">
    <property type="entry name" value="DUF4252"/>
</dbReference>
<dbReference type="Proteomes" id="UP000627521">
    <property type="component" value="Unassembled WGS sequence"/>
</dbReference>
<evidence type="ECO:0000313" key="3">
    <source>
        <dbReference type="Proteomes" id="UP000627521"/>
    </source>
</evidence>
<feature type="chain" id="PRO_5046697565" evidence="1">
    <location>
        <begin position="23"/>
        <end position="180"/>
    </location>
</feature>
<dbReference type="PROSITE" id="PS51257">
    <property type="entry name" value="PROKAR_LIPOPROTEIN"/>
    <property type="match status" value="1"/>
</dbReference>
<dbReference type="EMBL" id="JACXXH010000001">
    <property type="protein sequence ID" value="MBD3862367.1"/>
    <property type="molecule type" value="Genomic_DNA"/>
</dbReference>
<protein>
    <submittedName>
        <fullName evidence="2">DUF4252 domain-containing protein</fullName>
    </submittedName>
</protein>
<evidence type="ECO:0000313" key="2">
    <source>
        <dbReference type="EMBL" id="MBD3862367.1"/>
    </source>
</evidence>
<feature type="signal peptide" evidence="1">
    <location>
        <begin position="1"/>
        <end position="22"/>
    </location>
</feature>
<keyword evidence="3" id="KW-1185">Reference proteome</keyword>
<accession>A0ABR8LQ57</accession>
<proteinExistence type="predicted"/>
<dbReference type="RefSeq" id="WP_191098963.1">
    <property type="nucleotide sequence ID" value="NZ_JACXXF010000001.1"/>
</dbReference>
<gene>
    <name evidence="2" type="ORF">IEG06_02815</name>
</gene>
<dbReference type="Pfam" id="PF14060">
    <property type="entry name" value="DUF4252"/>
    <property type="match status" value="1"/>
</dbReference>
<organism evidence="2 3">
    <name type="scientific">Olleya marilimosa</name>
    <dbReference type="NCBI Taxonomy" id="272164"/>
    <lineage>
        <taxon>Bacteria</taxon>
        <taxon>Pseudomonadati</taxon>
        <taxon>Bacteroidota</taxon>
        <taxon>Flavobacteriia</taxon>
        <taxon>Flavobacteriales</taxon>
        <taxon>Flavobacteriaceae</taxon>
    </lineage>
</organism>